<dbReference type="CDD" id="cd06582">
    <property type="entry name" value="TM_PBP1_LivH_like"/>
    <property type="match status" value="1"/>
</dbReference>
<dbReference type="InterPro" id="IPR052157">
    <property type="entry name" value="BCAA_transport_permease"/>
</dbReference>
<gene>
    <name evidence="10" type="ORF">EV675_2551</name>
</gene>
<evidence type="ECO:0000256" key="4">
    <source>
        <dbReference type="ARBA" id="ARBA00022692"/>
    </source>
</evidence>
<keyword evidence="3" id="KW-1003">Cell membrane</keyword>
<dbReference type="AlphaFoldDB" id="A0A4Q7NND1"/>
<evidence type="ECO:0000256" key="5">
    <source>
        <dbReference type="ARBA" id="ARBA00022970"/>
    </source>
</evidence>
<evidence type="ECO:0000256" key="8">
    <source>
        <dbReference type="ARBA" id="ARBA00037998"/>
    </source>
</evidence>
<feature type="transmembrane region" description="Helical" evidence="9">
    <location>
        <begin position="12"/>
        <end position="30"/>
    </location>
</feature>
<proteinExistence type="inferred from homology"/>
<keyword evidence="4 9" id="KW-0812">Transmembrane</keyword>
<evidence type="ECO:0000256" key="7">
    <source>
        <dbReference type="ARBA" id="ARBA00023136"/>
    </source>
</evidence>
<evidence type="ECO:0000313" key="11">
    <source>
        <dbReference type="Proteomes" id="UP000292445"/>
    </source>
</evidence>
<evidence type="ECO:0000313" key="10">
    <source>
        <dbReference type="EMBL" id="RZS86508.1"/>
    </source>
</evidence>
<evidence type="ECO:0000256" key="2">
    <source>
        <dbReference type="ARBA" id="ARBA00022448"/>
    </source>
</evidence>
<dbReference type="GO" id="GO:0006865">
    <property type="term" value="P:amino acid transport"/>
    <property type="evidence" value="ECO:0007669"/>
    <property type="project" value="UniProtKB-KW"/>
</dbReference>
<dbReference type="PANTHER" id="PTHR11795:SF442">
    <property type="entry name" value="ABC TRANSPORTER ATP-BINDING PROTEIN"/>
    <property type="match status" value="1"/>
</dbReference>
<feature type="transmembrane region" description="Helical" evidence="9">
    <location>
        <begin position="61"/>
        <end position="84"/>
    </location>
</feature>
<comment type="caution">
    <text evidence="10">The sequence shown here is derived from an EMBL/GenBank/DDBJ whole genome shotgun (WGS) entry which is preliminary data.</text>
</comment>
<comment type="subcellular location">
    <subcellularLocation>
        <location evidence="1">Cell membrane</location>
        <topology evidence="1">Multi-pass membrane protein</topology>
    </subcellularLocation>
</comment>
<dbReference type="RefSeq" id="WP_130357596.1">
    <property type="nucleotide sequence ID" value="NZ_SGXC01000001.1"/>
</dbReference>
<dbReference type="GO" id="GO:0022857">
    <property type="term" value="F:transmembrane transporter activity"/>
    <property type="evidence" value="ECO:0007669"/>
    <property type="project" value="InterPro"/>
</dbReference>
<dbReference type="Proteomes" id="UP000292445">
    <property type="component" value="Unassembled WGS sequence"/>
</dbReference>
<feature type="transmembrane region" description="Helical" evidence="9">
    <location>
        <begin position="143"/>
        <end position="161"/>
    </location>
</feature>
<feature type="transmembrane region" description="Helical" evidence="9">
    <location>
        <begin position="257"/>
        <end position="275"/>
    </location>
</feature>
<sequence>MQILANILIDGISYGMVLFIISVGLSITLGLMRFINLAHGAFAMTGGYLAAWFVRIQSWDFAAGVAAAVVLTAALGAVLEAVVLRRLYRRSELDQVLFTIGLAFVFVAATNLVFGPQVQLIPLPPWLAGSVDLGMRTLPMQRVLVIAMGVAVALLCGLVVARSRFGVWLRAAVDNKDAAAALGINIRLVSGLTFAAGCGLAALGGVLGAELMPLEPYYALKYLVLVLVVVAVGGMGSIAGTLAAALLLGVIETASKYLASEYGSLFFFVAMILVLSARPQGLLRRAA</sequence>
<feature type="transmembrane region" description="Helical" evidence="9">
    <location>
        <begin position="96"/>
        <end position="114"/>
    </location>
</feature>
<comment type="similarity">
    <text evidence="8">Belongs to the binding-protein-dependent transport system permease family. LivHM subfamily.</text>
</comment>
<organism evidence="10 11">
    <name type="scientific">Pigmentiphaga kullae</name>
    <dbReference type="NCBI Taxonomy" id="151784"/>
    <lineage>
        <taxon>Bacteria</taxon>
        <taxon>Pseudomonadati</taxon>
        <taxon>Pseudomonadota</taxon>
        <taxon>Betaproteobacteria</taxon>
        <taxon>Burkholderiales</taxon>
        <taxon>Alcaligenaceae</taxon>
        <taxon>Pigmentiphaga</taxon>
    </lineage>
</organism>
<evidence type="ECO:0000256" key="3">
    <source>
        <dbReference type="ARBA" id="ARBA00022475"/>
    </source>
</evidence>
<feature type="transmembrane region" description="Helical" evidence="9">
    <location>
        <begin position="222"/>
        <end position="251"/>
    </location>
</feature>
<keyword evidence="7 9" id="KW-0472">Membrane</keyword>
<keyword evidence="6 9" id="KW-1133">Transmembrane helix</keyword>
<dbReference type="InterPro" id="IPR001851">
    <property type="entry name" value="ABC_transp_permease"/>
</dbReference>
<protein>
    <submittedName>
        <fullName evidence="10">Amino acid/amide ABC transporter membrane protein 1 (HAAT family)</fullName>
    </submittedName>
</protein>
<name>A0A4Q7NND1_9BURK</name>
<dbReference type="PANTHER" id="PTHR11795">
    <property type="entry name" value="BRANCHED-CHAIN AMINO ACID TRANSPORT SYSTEM PERMEASE PROTEIN LIVH"/>
    <property type="match status" value="1"/>
</dbReference>
<dbReference type="Pfam" id="PF02653">
    <property type="entry name" value="BPD_transp_2"/>
    <property type="match status" value="1"/>
</dbReference>
<accession>A0A4Q7NND1</accession>
<dbReference type="EMBL" id="SGXC01000001">
    <property type="protein sequence ID" value="RZS86508.1"/>
    <property type="molecule type" value="Genomic_DNA"/>
</dbReference>
<keyword evidence="2" id="KW-0813">Transport</keyword>
<dbReference type="GO" id="GO:0005886">
    <property type="term" value="C:plasma membrane"/>
    <property type="evidence" value="ECO:0007669"/>
    <property type="project" value="UniProtKB-SubCell"/>
</dbReference>
<reference evidence="10 11" key="1">
    <citation type="submission" date="2019-02" db="EMBL/GenBank/DDBJ databases">
        <title>Genomic Encyclopedia of Type Strains, Phase IV (KMG-IV): sequencing the most valuable type-strain genomes for metagenomic binning, comparative biology and taxonomic classification.</title>
        <authorList>
            <person name="Goeker M."/>
        </authorList>
    </citation>
    <scope>NUCLEOTIDE SEQUENCE [LARGE SCALE GENOMIC DNA]</scope>
    <source>
        <strain evidence="10 11">K24</strain>
    </source>
</reference>
<evidence type="ECO:0000256" key="9">
    <source>
        <dbReference type="SAM" id="Phobius"/>
    </source>
</evidence>
<keyword evidence="5" id="KW-0029">Amino-acid transport</keyword>
<evidence type="ECO:0000256" key="6">
    <source>
        <dbReference type="ARBA" id="ARBA00022989"/>
    </source>
</evidence>
<dbReference type="OrthoDB" id="8888656at2"/>
<keyword evidence="11" id="KW-1185">Reference proteome</keyword>
<feature type="transmembrane region" description="Helical" evidence="9">
    <location>
        <begin position="37"/>
        <end position="55"/>
    </location>
</feature>
<evidence type="ECO:0000256" key="1">
    <source>
        <dbReference type="ARBA" id="ARBA00004651"/>
    </source>
</evidence>